<keyword evidence="3" id="KW-1185">Reference proteome</keyword>
<keyword evidence="1" id="KW-0812">Transmembrane</keyword>
<dbReference type="AlphaFoldDB" id="A0A3T1CZ55"/>
<evidence type="ECO:0000313" key="2">
    <source>
        <dbReference type="EMBL" id="BBI31035.1"/>
    </source>
</evidence>
<gene>
    <name evidence="2" type="ORF">KCTCHS21_04340</name>
</gene>
<evidence type="ECO:0000256" key="1">
    <source>
        <dbReference type="SAM" id="Phobius"/>
    </source>
</evidence>
<keyword evidence="1" id="KW-1133">Transmembrane helix</keyword>
<sequence>MSSLLILFTFIAALFTIVMKKDEIHKRNLAAWLLENIDQVRATGLAFNGVYIDRETVFIQYELCFSWVMFTYQSKTSYYIKEYHPTPILSLLFNSFCLIFGWCALPKGPIFTIAAIHHNLLSKPISLDSVVRDIRLQ</sequence>
<accession>A0A3T1CZ55</accession>
<proteinExistence type="predicted"/>
<organism evidence="2 3">
    <name type="scientific">Cohnella abietis</name>
    <dbReference type="NCBI Taxonomy" id="2507935"/>
    <lineage>
        <taxon>Bacteria</taxon>
        <taxon>Bacillati</taxon>
        <taxon>Bacillota</taxon>
        <taxon>Bacilli</taxon>
        <taxon>Bacillales</taxon>
        <taxon>Paenibacillaceae</taxon>
        <taxon>Cohnella</taxon>
    </lineage>
</organism>
<name>A0A3T1CZ55_9BACL</name>
<evidence type="ECO:0000313" key="3">
    <source>
        <dbReference type="Proteomes" id="UP000289856"/>
    </source>
</evidence>
<dbReference type="KEGG" id="cohn:KCTCHS21_04340"/>
<protein>
    <submittedName>
        <fullName evidence="2">Uncharacterized protein</fullName>
    </submittedName>
</protein>
<reference evidence="2 3" key="1">
    <citation type="submission" date="2019-01" db="EMBL/GenBank/DDBJ databases">
        <title>Complete genome sequence of Cohnella hallensis HS21 isolated from Korean fir (Abies koreana) rhizospheric soil.</title>
        <authorList>
            <person name="Jiang L."/>
            <person name="Kang S.W."/>
            <person name="Kim S."/>
            <person name="Jung J."/>
            <person name="Kim C.Y."/>
            <person name="Kim D.H."/>
            <person name="Kim S.W."/>
            <person name="Lee J."/>
        </authorList>
    </citation>
    <scope>NUCLEOTIDE SEQUENCE [LARGE SCALE GENOMIC DNA]</scope>
    <source>
        <strain evidence="2 3">HS21</strain>
    </source>
</reference>
<dbReference type="Proteomes" id="UP000289856">
    <property type="component" value="Chromosome"/>
</dbReference>
<feature type="transmembrane region" description="Helical" evidence="1">
    <location>
        <begin position="88"/>
        <end position="105"/>
    </location>
</feature>
<keyword evidence="1" id="KW-0472">Membrane</keyword>
<dbReference type="EMBL" id="AP019400">
    <property type="protein sequence ID" value="BBI31035.1"/>
    <property type="molecule type" value="Genomic_DNA"/>
</dbReference>